<keyword evidence="4" id="KW-1185">Reference proteome</keyword>
<gene>
    <name evidence="3" type="ORF">SAMN05421761_10451</name>
</gene>
<accession>A0A1N7LQZ3</accession>
<dbReference type="SUPFAM" id="SSF55874">
    <property type="entry name" value="ATPase domain of HSP90 chaperone/DNA topoisomerase II/histidine kinase"/>
    <property type="match status" value="1"/>
</dbReference>
<dbReference type="AlphaFoldDB" id="A0A1N7LQZ3"/>
<dbReference type="InterPro" id="IPR010559">
    <property type="entry name" value="Sig_transdc_His_kin_internal"/>
</dbReference>
<feature type="transmembrane region" description="Helical" evidence="1">
    <location>
        <begin position="12"/>
        <end position="30"/>
    </location>
</feature>
<dbReference type="Pfam" id="PF06580">
    <property type="entry name" value="His_kinase"/>
    <property type="match status" value="1"/>
</dbReference>
<evidence type="ECO:0000256" key="1">
    <source>
        <dbReference type="SAM" id="Phobius"/>
    </source>
</evidence>
<feature type="transmembrane region" description="Helical" evidence="1">
    <location>
        <begin position="42"/>
        <end position="66"/>
    </location>
</feature>
<protein>
    <submittedName>
        <fullName evidence="3">Histidine kinase</fullName>
    </submittedName>
</protein>
<dbReference type="InterPro" id="IPR050640">
    <property type="entry name" value="Bact_2-comp_sensor_kinase"/>
</dbReference>
<dbReference type="GO" id="GO:0000155">
    <property type="term" value="F:phosphorelay sensor kinase activity"/>
    <property type="evidence" value="ECO:0007669"/>
    <property type="project" value="InterPro"/>
</dbReference>
<evidence type="ECO:0000313" key="4">
    <source>
        <dbReference type="Proteomes" id="UP000186026"/>
    </source>
</evidence>
<dbReference type="EMBL" id="FTOP01000004">
    <property type="protein sequence ID" value="SIS76273.1"/>
    <property type="molecule type" value="Genomic_DNA"/>
</dbReference>
<dbReference type="PANTHER" id="PTHR34220">
    <property type="entry name" value="SENSOR HISTIDINE KINASE YPDA"/>
    <property type="match status" value="1"/>
</dbReference>
<feature type="transmembrane region" description="Helical" evidence="1">
    <location>
        <begin position="169"/>
        <end position="193"/>
    </location>
</feature>
<feature type="transmembrane region" description="Helical" evidence="1">
    <location>
        <begin position="140"/>
        <end position="163"/>
    </location>
</feature>
<name>A0A1N7LQZ3_9BACT</name>
<dbReference type="Proteomes" id="UP000186026">
    <property type="component" value="Unassembled WGS sequence"/>
</dbReference>
<dbReference type="PANTHER" id="PTHR34220:SF7">
    <property type="entry name" value="SENSOR HISTIDINE KINASE YPDA"/>
    <property type="match status" value="1"/>
</dbReference>
<keyword evidence="3" id="KW-0418">Kinase</keyword>
<dbReference type="Gene3D" id="3.30.565.10">
    <property type="entry name" value="Histidine kinase-like ATPase, C-terminal domain"/>
    <property type="match status" value="1"/>
</dbReference>
<reference evidence="4" key="1">
    <citation type="submission" date="2017-01" db="EMBL/GenBank/DDBJ databases">
        <authorList>
            <person name="Varghese N."/>
            <person name="Submissions S."/>
        </authorList>
    </citation>
    <scope>NUCLEOTIDE SEQUENCE [LARGE SCALE GENOMIC DNA]</scope>
    <source>
        <strain evidence="4">DSM 46698</strain>
    </source>
</reference>
<evidence type="ECO:0000313" key="3">
    <source>
        <dbReference type="EMBL" id="SIS76273.1"/>
    </source>
</evidence>
<dbReference type="InterPro" id="IPR036890">
    <property type="entry name" value="HATPase_C_sf"/>
</dbReference>
<keyword evidence="1" id="KW-0472">Membrane</keyword>
<dbReference type="RefSeq" id="WP_076499594.1">
    <property type="nucleotide sequence ID" value="NZ_FTOP01000004.1"/>
</dbReference>
<keyword evidence="1" id="KW-1133">Transmembrane helix</keyword>
<dbReference type="STRING" id="529505.SAMN05421761_10451"/>
<feature type="transmembrane region" description="Helical" evidence="1">
    <location>
        <begin position="205"/>
        <end position="225"/>
    </location>
</feature>
<feature type="transmembrane region" description="Helical" evidence="1">
    <location>
        <begin position="231"/>
        <end position="254"/>
    </location>
</feature>
<evidence type="ECO:0000259" key="2">
    <source>
        <dbReference type="Pfam" id="PF06580"/>
    </source>
</evidence>
<sequence length="468" mass="53922">MKEKILPFRQIEWWVVTFLFVSIVLSNVLSSPIFSLNYQQGTIYFAKIFIPLIFLATFYLFHIKVFPNYLKDGRTAKFIIYTILIFLGSFIGIGAFSMNARFSDDFIIPFYFNSLVIYAGYGALIYILNQLLIKNENNLVYAYNILRSILIYIFVVIFLIQFQRIAGEFVAILFVFIIPSLFGLVFYNFFLIYGMQKQNRKGEATAYLVLLLCIIAGIFITIAIVENAGEALIAGLILIIAIVAIIFPISNFFFRKYDNYLGQLDSLTVKVDQGTANLAFLRSQINPHFLFNALNTLYGTALQEKGERTAEGIQKLGDMMRFMLHENNQDRIQVAREKEYLVNYVDLQNLRIKDQENIEIVFNRSEDSCTGEIAPMLLIPFVENAFKHGISLQKKSWVKISLRCLDGSVHLDVNNSIHRSNEEDPEKKASGIGLENVKQRLQLLYPNKHELIIRENELEYFVHLSVKL</sequence>
<feature type="transmembrane region" description="Helical" evidence="1">
    <location>
        <begin position="110"/>
        <end position="128"/>
    </location>
</feature>
<dbReference type="GO" id="GO:0016020">
    <property type="term" value="C:membrane"/>
    <property type="evidence" value="ECO:0007669"/>
    <property type="project" value="InterPro"/>
</dbReference>
<dbReference type="OrthoDB" id="9792992at2"/>
<keyword evidence="3" id="KW-0808">Transferase</keyword>
<proteinExistence type="predicted"/>
<feature type="domain" description="Signal transduction histidine kinase internal region" evidence="2">
    <location>
        <begin position="276"/>
        <end position="355"/>
    </location>
</feature>
<keyword evidence="1" id="KW-0812">Transmembrane</keyword>
<feature type="transmembrane region" description="Helical" evidence="1">
    <location>
        <begin position="78"/>
        <end position="98"/>
    </location>
</feature>
<organism evidence="3 4">
    <name type="scientific">Belliella pelovolcani</name>
    <dbReference type="NCBI Taxonomy" id="529505"/>
    <lineage>
        <taxon>Bacteria</taxon>
        <taxon>Pseudomonadati</taxon>
        <taxon>Bacteroidota</taxon>
        <taxon>Cytophagia</taxon>
        <taxon>Cytophagales</taxon>
        <taxon>Cyclobacteriaceae</taxon>
        <taxon>Belliella</taxon>
    </lineage>
</organism>